<evidence type="ECO:0000256" key="3">
    <source>
        <dbReference type="ARBA" id="ARBA00022989"/>
    </source>
</evidence>
<dbReference type="GO" id="GO:0016787">
    <property type="term" value="F:hydrolase activity"/>
    <property type="evidence" value="ECO:0007669"/>
    <property type="project" value="InterPro"/>
</dbReference>
<dbReference type="Proteomes" id="UP000016088">
    <property type="component" value="Unassembled WGS sequence"/>
</dbReference>
<dbReference type="OrthoDB" id="9984693at2759"/>
<dbReference type="InterPro" id="IPR029052">
    <property type="entry name" value="Metallo-depent_PP-like"/>
</dbReference>
<protein>
    <submittedName>
        <fullName evidence="7">Phosphoprotein phosphatase</fullName>
    </submittedName>
</protein>
<evidence type="ECO:0000256" key="2">
    <source>
        <dbReference type="ARBA" id="ARBA00022692"/>
    </source>
</evidence>
<evidence type="ECO:0000256" key="1">
    <source>
        <dbReference type="ARBA" id="ARBA00004141"/>
    </source>
</evidence>
<dbReference type="GeneID" id="25031996"/>
<dbReference type="Gene3D" id="3.60.21.10">
    <property type="match status" value="1"/>
</dbReference>
<dbReference type="InterPro" id="IPR004843">
    <property type="entry name" value="Calcineurin-like_PHP"/>
</dbReference>
<feature type="domain" description="Calcineurin-like phosphoesterase" evidence="6">
    <location>
        <begin position="84"/>
        <end position="320"/>
    </location>
</feature>
<keyword evidence="4 5" id="KW-0472">Membrane</keyword>
<evidence type="ECO:0000313" key="7">
    <source>
        <dbReference type="EMBL" id="EPX73804.1"/>
    </source>
</evidence>
<evidence type="ECO:0000259" key="6">
    <source>
        <dbReference type="Pfam" id="PF00149"/>
    </source>
</evidence>
<dbReference type="PANTHER" id="PTHR13315">
    <property type="entry name" value="METALLO PHOSPHOESTERASE RELATED"/>
    <property type="match status" value="1"/>
</dbReference>
<evidence type="ECO:0000313" key="8">
    <source>
        <dbReference type="Proteomes" id="UP000016088"/>
    </source>
</evidence>
<name>S9RIG7_SCHOY</name>
<feature type="transmembrane region" description="Helical" evidence="5">
    <location>
        <begin position="407"/>
        <end position="426"/>
    </location>
</feature>
<dbReference type="eggNOG" id="KOG3662">
    <property type="taxonomic scope" value="Eukaryota"/>
</dbReference>
<evidence type="ECO:0000256" key="5">
    <source>
        <dbReference type="SAM" id="Phobius"/>
    </source>
</evidence>
<feature type="transmembrane region" description="Helical" evidence="5">
    <location>
        <begin position="12"/>
        <end position="35"/>
    </location>
</feature>
<dbReference type="AlphaFoldDB" id="S9RIG7"/>
<dbReference type="PANTHER" id="PTHR13315:SF1">
    <property type="entry name" value="PROTEIN TED1"/>
    <property type="match status" value="1"/>
</dbReference>
<dbReference type="GO" id="GO:0005783">
    <property type="term" value="C:endoplasmic reticulum"/>
    <property type="evidence" value="ECO:0007669"/>
    <property type="project" value="TreeGrafter"/>
</dbReference>
<dbReference type="GO" id="GO:0016020">
    <property type="term" value="C:membrane"/>
    <property type="evidence" value="ECO:0007669"/>
    <property type="project" value="UniProtKB-SubCell"/>
</dbReference>
<dbReference type="RefSeq" id="XP_013016966.1">
    <property type="nucleotide sequence ID" value="XM_013161512.1"/>
</dbReference>
<comment type="subcellular location">
    <subcellularLocation>
        <location evidence="1">Membrane</location>
        <topology evidence="1">Multi-pass membrane protein</topology>
    </subcellularLocation>
</comment>
<sequence length="430" mass="48324">MASPKSIRQFFVWVSKAIGILQYLSLALLAIYYAYPIWFGVFSSFGFGPRELNSSFTIMGVADPQIEGNHKVEANGFLKGTVDVLGNDLYLRHLVQTNKFWGKPDAMVLLGDLVSFQNLDVNEFKNRAERLKRITGAADFNSTGVVKEATPQVNEIPVWAIPGNHDIGYGNELSDSQTEKWISSFGLMNWATKTSVAGHPVRILGINSLALDNVQFNPEVASKFQSCNSLSCSGILPLSKEAVDVWTFLYEQAAQAEIPTIIFTHVPFYKPQHACVDKPFISRSDNHRVLKQNHLSYETTQHIFHLLPSIALILSGHDHMGCDYHHPNGVIEHTLPSVMGYFGGNIGFVELTLRNVPSMFRRNLQSKFHHYLSYLPSPVKNYVYSETKAFGPFLDMTFTRTFAGPSFIWWALHISTCVLTILRLLLISFV</sequence>
<dbReference type="HOGENOM" id="CLU_638029_0_0_1"/>
<proteinExistence type="predicted"/>
<accession>S9RIG7</accession>
<organism evidence="7 8">
    <name type="scientific">Schizosaccharomyces octosporus (strain yFS286)</name>
    <name type="common">Fission yeast</name>
    <name type="synonym">Octosporomyces octosporus</name>
    <dbReference type="NCBI Taxonomy" id="483514"/>
    <lineage>
        <taxon>Eukaryota</taxon>
        <taxon>Fungi</taxon>
        <taxon>Dikarya</taxon>
        <taxon>Ascomycota</taxon>
        <taxon>Taphrinomycotina</taxon>
        <taxon>Schizosaccharomycetes</taxon>
        <taxon>Schizosaccharomycetales</taxon>
        <taxon>Schizosaccharomycetaceae</taxon>
        <taxon>Schizosaccharomyces</taxon>
    </lineage>
</organism>
<dbReference type="GO" id="GO:0006506">
    <property type="term" value="P:GPI anchor biosynthetic process"/>
    <property type="evidence" value="ECO:0007669"/>
    <property type="project" value="InterPro"/>
</dbReference>
<dbReference type="Pfam" id="PF00149">
    <property type="entry name" value="Metallophos"/>
    <property type="match status" value="1"/>
</dbReference>
<dbReference type="EMBL" id="KE503206">
    <property type="protein sequence ID" value="EPX73804.1"/>
    <property type="molecule type" value="Genomic_DNA"/>
</dbReference>
<keyword evidence="2 5" id="KW-0812">Transmembrane</keyword>
<dbReference type="InterPro" id="IPR033308">
    <property type="entry name" value="PGAP5/Cdc1/Ted1"/>
</dbReference>
<gene>
    <name evidence="7" type="ORF">SOCG_03022</name>
</gene>
<dbReference type="VEuPathDB" id="FungiDB:SOCG_03022"/>
<keyword evidence="3 5" id="KW-1133">Transmembrane helix</keyword>
<reference evidence="7 8" key="1">
    <citation type="journal article" date="2011" name="Science">
        <title>Comparative functional genomics of the fission yeasts.</title>
        <authorList>
            <person name="Rhind N."/>
            <person name="Chen Z."/>
            <person name="Yassour M."/>
            <person name="Thompson D.A."/>
            <person name="Haas B.J."/>
            <person name="Habib N."/>
            <person name="Wapinski I."/>
            <person name="Roy S."/>
            <person name="Lin M.F."/>
            <person name="Heiman D.I."/>
            <person name="Young S.K."/>
            <person name="Furuya K."/>
            <person name="Guo Y."/>
            <person name="Pidoux A."/>
            <person name="Chen H.M."/>
            <person name="Robbertse B."/>
            <person name="Goldberg J.M."/>
            <person name="Aoki K."/>
            <person name="Bayne E.H."/>
            <person name="Berlin A.M."/>
            <person name="Desjardins C.A."/>
            <person name="Dobbs E."/>
            <person name="Dukaj L."/>
            <person name="Fan L."/>
            <person name="FitzGerald M.G."/>
            <person name="French C."/>
            <person name="Gujja S."/>
            <person name="Hansen K."/>
            <person name="Keifenheim D."/>
            <person name="Levin J.Z."/>
            <person name="Mosher R.A."/>
            <person name="Mueller C.A."/>
            <person name="Pfiffner J."/>
            <person name="Priest M."/>
            <person name="Russ C."/>
            <person name="Smialowska A."/>
            <person name="Swoboda P."/>
            <person name="Sykes S.M."/>
            <person name="Vaughn M."/>
            <person name="Vengrova S."/>
            <person name="Yoder R."/>
            <person name="Zeng Q."/>
            <person name="Allshire R."/>
            <person name="Baulcombe D."/>
            <person name="Birren B.W."/>
            <person name="Brown W."/>
            <person name="Ekwall K."/>
            <person name="Kellis M."/>
            <person name="Leatherwood J."/>
            <person name="Levin H."/>
            <person name="Margalit H."/>
            <person name="Martienssen R."/>
            <person name="Nieduszynski C.A."/>
            <person name="Spatafora J.W."/>
            <person name="Friedman N."/>
            <person name="Dalgaard J.Z."/>
            <person name="Baumann P."/>
            <person name="Niki H."/>
            <person name="Regev A."/>
            <person name="Nusbaum C."/>
        </authorList>
    </citation>
    <scope>NUCLEOTIDE SEQUENCE [LARGE SCALE GENOMIC DNA]</scope>
    <source>
        <strain evidence="8">yFS286</strain>
    </source>
</reference>
<keyword evidence="8" id="KW-1185">Reference proteome</keyword>
<dbReference type="OMA" id="PQIEGNH"/>
<dbReference type="SUPFAM" id="SSF56300">
    <property type="entry name" value="Metallo-dependent phosphatases"/>
    <property type="match status" value="1"/>
</dbReference>
<evidence type="ECO:0000256" key="4">
    <source>
        <dbReference type="ARBA" id="ARBA00023136"/>
    </source>
</evidence>